<evidence type="ECO:0000313" key="2">
    <source>
        <dbReference type="EnsemblPlants" id="PAC:32931935.CDS.1"/>
    </source>
</evidence>
<reference evidence="1 3" key="1">
    <citation type="journal article" date="2008" name="Science">
        <title>The Physcomitrella genome reveals evolutionary insights into the conquest of land by plants.</title>
        <authorList>
            <person name="Rensing S."/>
            <person name="Lang D."/>
            <person name="Zimmer A."/>
            <person name="Terry A."/>
            <person name="Salamov A."/>
            <person name="Shapiro H."/>
            <person name="Nishiyama T."/>
            <person name="Perroud P.-F."/>
            <person name="Lindquist E."/>
            <person name="Kamisugi Y."/>
            <person name="Tanahashi T."/>
            <person name="Sakakibara K."/>
            <person name="Fujita T."/>
            <person name="Oishi K."/>
            <person name="Shin-I T."/>
            <person name="Kuroki Y."/>
            <person name="Toyoda A."/>
            <person name="Suzuki Y."/>
            <person name="Hashimoto A."/>
            <person name="Yamaguchi K."/>
            <person name="Sugano A."/>
            <person name="Kohara Y."/>
            <person name="Fujiyama A."/>
            <person name="Anterola A."/>
            <person name="Aoki S."/>
            <person name="Ashton N."/>
            <person name="Barbazuk W.B."/>
            <person name="Barker E."/>
            <person name="Bennetzen J."/>
            <person name="Bezanilla M."/>
            <person name="Blankenship R."/>
            <person name="Cho S.H."/>
            <person name="Dutcher S."/>
            <person name="Estelle M."/>
            <person name="Fawcett J.A."/>
            <person name="Gundlach H."/>
            <person name="Hanada K."/>
            <person name="Heyl A."/>
            <person name="Hicks K.A."/>
            <person name="Hugh J."/>
            <person name="Lohr M."/>
            <person name="Mayer K."/>
            <person name="Melkozernov A."/>
            <person name="Murata T."/>
            <person name="Nelson D."/>
            <person name="Pils B."/>
            <person name="Prigge M."/>
            <person name="Reiss B."/>
            <person name="Renner T."/>
            <person name="Rombauts S."/>
            <person name="Rushton P."/>
            <person name="Sanderfoot A."/>
            <person name="Schween G."/>
            <person name="Shiu S.-H."/>
            <person name="Stueber K."/>
            <person name="Theodoulou F.L."/>
            <person name="Tu H."/>
            <person name="Van de Peer Y."/>
            <person name="Verrier P.J."/>
            <person name="Waters E."/>
            <person name="Wood A."/>
            <person name="Yang L."/>
            <person name="Cove D."/>
            <person name="Cuming A."/>
            <person name="Hasebe M."/>
            <person name="Lucas S."/>
            <person name="Mishler D.B."/>
            <person name="Reski R."/>
            <person name="Grigoriev I."/>
            <person name="Quatrano R.S."/>
            <person name="Boore J.L."/>
        </authorList>
    </citation>
    <scope>NUCLEOTIDE SEQUENCE [LARGE SCALE GENOMIC DNA]</scope>
    <source>
        <strain evidence="2 3">cv. Gransden 2004</strain>
    </source>
</reference>
<organism evidence="1">
    <name type="scientific">Physcomitrium patens</name>
    <name type="common">Spreading-leaved earth moss</name>
    <name type="synonym">Physcomitrella patens</name>
    <dbReference type="NCBI Taxonomy" id="3218"/>
    <lineage>
        <taxon>Eukaryota</taxon>
        <taxon>Viridiplantae</taxon>
        <taxon>Streptophyta</taxon>
        <taxon>Embryophyta</taxon>
        <taxon>Bryophyta</taxon>
        <taxon>Bryophytina</taxon>
        <taxon>Bryopsida</taxon>
        <taxon>Funariidae</taxon>
        <taxon>Funariales</taxon>
        <taxon>Funariaceae</taxon>
        <taxon>Physcomitrium</taxon>
    </lineage>
</organism>
<dbReference type="Gramene" id="Pp3c13_17290V3.1">
    <property type="protein sequence ID" value="PAC:32931935.CDS.1"/>
    <property type="gene ID" value="Pp3c13_17290"/>
</dbReference>
<accession>A0A2K1JMB4</accession>
<evidence type="ECO:0000313" key="1">
    <source>
        <dbReference type="EMBL" id="PNR42678.1"/>
    </source>
</evidence>
<reference evidence="1 3" key="2">
    <citation type="journal article" date="2018" name="Plant J.">
        <title>The Physcomitrella patens chromosome-scale assembly reveals moss genome structure and evolution.</title>
        <authorList>
            <person name="Lang D."/>
            <person name="Ullrich K.K."/>
            <person name="Murat F."/>
            <person name="Fuchs J."/>
            <person name="Jenkins J."/>
            <person name="Haas F.B."/>
            <person name="Piednoel M."/>
            <person name="Gundlach H."/>
            <person name="Van Bel M."/>
            <person name="Meyberg R."/>
            <person name="Vives C."/>
            <person name="Morata J."/>
            <person name="Symeonidi A."/>
            <person name="Hiss M."/>
            <person name="Muchero W."/>
            <person name="Kamisugi Y."/>
            <person name="Saleh O."/>
            <person name="Blanc G."/>
            <person name="Decker E.L."/>
            <person name="van Gessel N."/>
            <person name="Grimwood J."/>
            <person name="Hayes R.D."/>
            <person name="Graham S.W."/>
            <person name="Gunter L.E."/>
            <person name="McDaniel S.F."/>
            <person name="Hoernstein S.N.W."/>
            <person name="Larsson A."/>
            <person name="Li F.W."/>
            <person name="Perroud P.F."/>
            <person name="Phillips J."/>
            <person name="Ranjan P."/>
            <person name="Rokshar D.S."/>
            <person name="Rothfels C.J."/>
            <person name="Schneider L."/>
            <person name="Shu S."/>
            <person name="Stevenson D.W."/>
            <person name="Thummler F."/>
            <person name="Tillich M."/>
            <person name="Villarreal Aguilar J.C."/>
            <person name="Widiez T."/>
            <person name="Wong G.K."/>
            <person name="Wymore A."/>
            <person name="Zhang Y."/>
            <person name="Zimmer A.D."/>
            <person name="Quatrano R.S."/>
            <person name="Mayer K.F.X."/>
            <person name="Goodstein D."/>
            <person name="Casacuberta J.M."/>
            <person name="Vandepoele K."/>
            <person name="Reski R."/>
            <person name="Cuming A.C."/>
            <person name="Tuskan G.A."/>
            <person name="Maumus F."/>
            <person name="Salse J."/>
            <person name="Schmutz J."/>
            <person name="Rensing S.A."/>
        </authorList>
    </citation>
    <scope>NUCLEOTIDE SEQUENCE [LARGE SCALE GENOMIC DNA]</scope>
    <source>
        <strain evidence="2 3">cv. Gransden 2004</strain>
    </source>
</reference>
<protein>
    <submittedName>
        <fullName evidence="1 2">Uncharacterized protein</fullName>
    </submittedName>
</protein>
<keyword evidence="3" id="KW-1185">Reference proteome</keyword>
<dbReference type="InParanoid" id="A0A2K1JMB4"/>
<gene>
    <name evidence="1" type="ORF">PHYPA_017508</name>
</gene>
<proteinExistence type="predicted"/>
<evidence type="ECO:0000313" key="3">
    <source>
        <dbReference type="Proteomes" id="UP000006727"/>
    </source>
</evidence>
<dbReference type="EMBL" id="ABEU02000013">
    <property type="protein sequence ID" value="PNR42678.1"/>
    <property type="molecule type" value="Genomic_DNA"/>
</dbReference>
<name>A0A2K1JMB4_PHYPA</name>
<dbReference type="Proteomes" id="UP000006727">
    <property type="component" value="Chromosome 13"/>
</dbReference>
<dbReference type="AlphaFoldDB" id="A0A2K1JMB4"/>
<sequence length="75" mass="9285">MDNIIYTLNYTCLRLNLHMTLFKDYSKTKSLLAHIRPFDCKVYTHVSHCSYKKLNPKNYTRLFFNYFDNFKEYWI</sequence>
<dbReference type="EnsemblPlants" id="Pp3c13_17290V3.1">
    <property type="protein sequence ID" value="PAC:32931935.CDS.1"/>
    <property type="gene ID" value="Pp3c13_17290"/>
</dbReference>
<reference evidence="2" key="3">
    <citation type="submission" date="2020-12" db="UniProtKB">
        <authorList>
            <consortium name="EnsemblPlants"/>
        </authorList>
    </citation>
    <scope>IDENTIFICATION</scope>
</reference>